<sequence length="248" mass="26618">MRTEIERVVSGIRAGYGEDLTLTELGEMARLSPFHMARLFREETGLPPASFLTAVRLEEARHRLLHTSDSVADISVQCGYASIGAFTTRFTKTVGVSPGRYRRLLSLGAEAVDFVAAGQDTPSAYGSVLVCVARADGLVDEPVYVAAFAVGPGIDPRPSRRPARCRKLARGAGPSYIPHVPEGRWIVQAVSRSVGTGPDSIVVGASAPLSLVHGEEARVRLRLEPPTRTQHDDVRVVLGYALPGMFAS</sequence>
<comment type="caution">
    <text evidence="5">The sequence shown here is derived from an EMBL/GenBank/DDBJ whole genome shotgun (WGS) entry which is preliminary data.</text>
</comment>
<evidence type="ECO:0000256" key="2">
    <source>
        <dbReference type="ARBA" id="ARBA00023125"/>
    </source>
</evidence>
<dbReference type="Proteomes" id="UP001500893">
    <property type="component" value="Unassembled WGS sequence"/>
</dbReference>
<dbReference type="SUPFAM" id="SSF46689">
    <property type="entry name" value="Homeodomain-like"/>
    <property type="match status" value="2"/>
</dbReference>
<dbReference type="InterPro" id="IPR018060">
    <property type="entry name" value="HTH_AraC"/>
</dbReference>
<dbReference type="PROSITE" id="PS00041">
    <property type="entry name" value="HTH_ARAC_FAMILY_1"/>
    <property type="match status" value="1"/>
</dbReference>
<dbReference type="EMBL" id="BAAAVM010000057">
    <property type="protein sequence ID" value="GAA3150581.1"/>
    <property type="molecule type" value="Genomic_DNA"/>
</dbReference>
<dbReference type="PROSITE" id="PS01124">
    <property type="entry name" value="HTH_ARAC_FAMILY_2"/>
    <property type="match status" value="1"/>
</dbReference>
<keyword evidence="6" id="KW-1185">Reference proteome</keyword>
<evidence type="ECO:0000259" key="4">
    <source>
        <dbReference type="PROSITE" id="PS01124"/>
    </source>
</evidence>
<dbReference type="RefSeq" id="WP_345054372.1">
    <property type="nucleotide sequence ID" value="NZ_BAAAVM010000057.1"/>
</dbReference>
<keyword evidence="1" id="KW-0805">Transcription regulation</keyword>
<name>A0ABP6NK58_9ACTN</name>
<accession>A0ABP6NK58</accession>
<gene>
    <name evidence="5" type="ORF">GCM10010521_42810</name>
</gene>
<evidence type="ECO:0000313" key="6">
    <source>
        <dbReference type="Proteomes" id="UP001500893"/>
    </source>
</evidence>
<evidence type="ECO:0000313" key="5">
    <source>
        <dbReference type="EMBL" id="GAA3150581.1"/>
    </source>
</evidence>
<evidence type="ECO:0000256" key="3">
    <source>
        <dbReference type="ARBA" id="ARBA00023163"/>
    </source>
</evidence>
<organism evidence="5 6">
    <name type="scientific">Streptomyces rameus</name>
    <dbReference type="NCBI Taxonomy" id="68261"/>
    <lineage>
        <taxon>Bacteria</taxon>
        <taxon>Bacillati</taxon>
        <taxon>Actinomycetota</taxon>
        <taxon>Actinomycetes</taxon>
        <taxon>Kitasatosporales</taxon>
        <taxon>Streptomycetaceae</taxon>
        <taxon>Streptomyces</taxon>
    </lineage>
</organism>
<dbReference type="SMART" id="SM00342">
    <property type="entry name" value="HTH_ARAC"/>
    <property type="match status" value="1"/>
</dbReference>
<keyword evidence="3" id="KW-0804">Transcription</keyword>
<feature type="domain" description="HTH araC/xylS-type" evidence="4">
    <location>
        <begin position="6"/>
        <end position="104"/>
    </location>
</feature>
<dbReference type="InterPro" id="IPR020449">
    <property type="entry name" value="Tscrpt_reg_AraC-type_HTH"/>
</dbReference>
<evidence type="ECO:0000256" key="1">
    <source>
        <dbReference type="ARBA" id="ARBA00023015"/>
    </source>
</evidence>
<dbReference type="InterPro" id="IPR050204">
    <property type="entry name" value="AraC_XylS_family_regulators"/>
</dbReference>
<reference evidence="6" key="1">
    <citation type="journal article" date="2019" name="Int. J. Syst. Evol. Microbiol.">
        <title>The Global Catalogue of Microorganisms (GCM) 10K type strain sequencing project: providing services to taxonomists for standard genome sequencing and annotation.</title>
        <authorList>
            <consortium name="The Broad Institute Genomics Platform"/>
            <consortium name="The Broad Institute Genome Sequencing Center for Infectious Disease"/>
            <person name="Wu L."/>
            <person name="Ma J."/>
        </authorList>
    </citation>
    <scope>NUCLEOTIDE SEQUENCE [LARGE SCALE GENOMIC DNA]</scope>
    <source>
        <strain evidence="6">JCM 11574</strain>
    </source>
</reference>
<dbReference type="PRINTS" id="PR00032">
    <property type="entry name" value="HTHARAC"/>
</dbReference>
<keyword evidence="2" id="KW-0238">DNA-binding</keyword>
<dbReference type="InterPro" id="IPR009057">
    <property type="entry name" value="Homeodomain-like_sf"/>
</dbReference>
<proteinExistence type="predicted"/>
<dbReference type="Pfam" id="PF12833">
    <property type="entry name" value="HTH_18"/>
    <property type="match status" value="1"/>
</dbReference>
<dbReference type="PANTHER" id="PTHR46796">
    <property type="entry name" value="HTH-TYPE TRANSCRIPTIONAL ACTIVATOR RHAS-RELATED"/>
    <property type="match status" value="1"/>
</dbReference>
<dbReference type="InterPro" id="IPR018062">
    <property type="entry name" value="HTH_AraC-typ_CS"/>
</dbReference>
<protein>
    <submittedName>
        <fullName evidence="5">AraC family transcriptional regulator</fullName>
    </submittedName>
</protein>
<dbReference type="Gene3D" id="1.10.10.60">
    <property type="entry name" value="Homeodomain-like"/>
    <property type="match status" value="2"/>
</dbReference>